<keyword evidence="2" id="KW-1185">Reference proteome</keyword>
<dbReference type="Proteomes" id="UP000078447">
    <property type="component" value="Unassembled WGS sequence"/>
</dbReference>
<proteinExistence type="predicted"/>
<reference evidence="1 2" key="1">
    <citation type="submission" date="2016-03" db="EMBL/GenBank/DDBJ databases">
        <authorList>
            <person name="Cho S.-Y."/>
            <person name="Lim S."/>
            <person name="Kim H."/>
            <person name="Soh E.H."/>
            <person name="Moon J.S."/>
        </authorList>
    </citation>
    <scope>NUCLEOTIDE SEQUENCE [LARGE SCALE GENOMIC DNA]</scope>
    <source>
        <strain evidence="1 2">KCTC 3810</strain>
    </source>
</reference>
<sequence>MKKIILVLLCIGIGLSSGSLFVLKQEKPPEEEGWKDGRVVVRHVGTSVSNTAAIQELIKQLPFSDALDNVSIDGSSVQMSYRVTGQERIDWTGANTENITRDSQSFSESRLSKLIMHHTLALFLSISDLVELEIQYSDPFTRIVFSVDRPRIEAYTPQDIDRATSSSDRFNRVVVEDYILVDSRRLVFLEKFADSLKIIPEK</sequence>
<accession>A0ABX2V7A6</accession>
<organism evidence="1 2">
    <name type="scientific">Exiguobacterium undae</name>
    <dbReference type="NCBI Taxonomy" id="169177"/>
    <lineage>
        <taxon>Bacteria</taxon>
        <taxon>Bacillati</taxon>
        <taxon>Bacillota</taxon>
        <taxon>Bacilli</taxon>
        <taxon>Bacillales</taxon>
        <taxon>Bacillales Family XII. Incertae Sedis</taxon>
        <taxon>Exiguobacterium</taxon>
    </lineage>
</organism>
<gene>
    <name evidence="1" type="ORF">A3783_12045</name>
</gene>
<dbReference type="RefSeq" id="WP_026833878.1">
    <property type="nucleotide sequence ID" value="NZ_LVVL01000015.1"/>
</dbReference>
<protein>
    <recommendedName>
        <fullName evidence="3">DUF4340 domain-containing protein</fullName>
    </recommendedName>
</protein>
<evidence type="ECO:0000313" key="1">
    <source>
        <dbReference type="EMBL" id="OAN12268.1"/>
    </source>
</evidence>
<dbReference type="EMBL" id="LVVL01000015">
    <property type="protein sequence ID" value="OAN12268.1"/>
    <property type="molecule type" value="Genomic_DNA"/>
</dbReference>
<name>A0ABX2V7A6_9BACL</name>
<evidence type="ECO:0008006" key="3">
    <source>
        <dbReference type="Google" id="ProtNLM"/>
    </source>
</evidence>
<evidence type="ECO:0000313" key="2">
    <source>
        <dbReference type="Proteomes" id="UP000078447"/>
    </source>
</evidence>
<comment type="caution">
    <text evidence="1">The sequence shown here is derived from an EMBL/GenBank/DDBJ whole genome shotgun (WGS) entry which is preliminary data.</text>
</comment>